<name>A0A6A6UPM9_9PEZI</name>
<dbReference type="Proteomes" id="UP000799302">
    <property type="component" value="Unassembled WGS sequence"/>
</dbReference>
<organism evidence="2 3">
    <name type="scientific">Microthyrium microscopicum</name>
    <dbReference type="NCBI Taxonomy" id="703497"/>
    <lineage>
        <taxon>Eukaryota</taxon>
        <taxon>Fungi</taxon>
        <taxon>Dikarya</taxon>
        <taxon>Ascomycota</taxon>
        <taxon>Pezizomycotina</taxon>
        <taxon>Dothideomycetes</taxon>
        <taxon>Dothideomycetes incertae sedis</taxon>
        <taxon>Microthyriales</taxon>
        <taxon>Microthyriaceae</taxon>
        <taxon>Microthyrium</taxon>
    </lineage>
</organism>
<protein>
    <submittedName>
        <fullName evidence="2">Uncharacterized protein</fullName>
    </submittedName>
</protein>
<sequence length="227" mass="25521">MASLLQAILGHIPFDLASLATLSHAQLHARVRVLVDHREDLELLNRTVVRRPGTTRQAVEWAIEHLNEVLNTIFARLRSDEQIHTQARVLAVHREELQRLDRTLVRRPGRTRQAVDWAIGHLDDVLNTVLGRIRSGEQLIAQREALVAHRGELEMLERGGTSRQAIIWAIGQVIEQLHAIETRLEDLGVDVNHGTSDDDLGNHSDRSDDSEDGDLEGFVVSDNEPVV</sequence>
<evidence type="ECO:0000313" key="3">
    <source>
        <dbReference type="Proteomes" id="UP000799302"/>
    </source>
</evidence>
<proteinExistence type="predicted"/>
<evidence type="ECO:0000313" key="2">
    <source>
        <dbReference type="EMBL" id="KAF2672854.1"/>
    </source>
</evidence>
<evidence type="ECO:0000256" key="1">
    <source>
        <dbReference type="SAM" id="MobiDB-lite"/>
    </source>
</evidence>
<dbReference type="AlphaFoldDB" id="A0A6A6UPM9"/>
<feature type="region of interest" description="Disordered" evidence="1">
    <location>
        <begin position="192"/>
        <end position="227"/>
    </location>
</feature>
<dbReference type="EMBL" id="MU004231">
    <property type="protein sequence ID" value="KAF2672854.1"/>
    <property type="molecule type" value="Genomic_DNA"/>
</dbReference>
<reference evidence="2" key="1">
    <citation type="journal article" date="2020" name="Stud. Mycol.">
        <title>101 Dothideomycetes genomes: a test case for predicting lifestyles and emergence of pathogens.</title>
        <authorList>
            <person name="Haridas S."/>
            <person name="Albert R."/>
            <person name="Binder M."/>
            <person name="Bloem J."/>
            <person name="Labutti K."/>
            <person name="Salamov A."/>
            <person name="Andreopoulos B."/>
            <person name="Baker S."/>
            <person name="Barry K."/>
            <person name="Bills G."/>
            <person name="Bluhm B."/>
            <person name="Cannon C."/>
            <person name="Castanera R."/>
            <person name="Culley D."/>
            <person name="Daum C."/>
            <person name="Ezra D."/>
            <person name="Gonzalez J."/>
            <person name="Henrissat B."/>
            <person name="Kuo A."/>
            <person name="Liang C."/>
            <person name="Lipzen A."/>
            <person name="Lutzoni F."/>
            <person name="Magnuson J."/>
            <person name="Mondo S."/>
            <person name="Nolan M."/>
            <person name="Ohm R."/>
            <person name="Pangilinan J."/>
            <person name="Park H.-J."/>
            <person name="Ramirez L."/>
            <person name="Alfaro M."/>
            <person name="Sun H."/>
            <person name="Tritt A."/>
            <person name="Yoshinaga Y."/>
            <person name="Zwiers L.-H."/>
            <person name="Turgeon B."/>
            <person name="Goodwin S."/>
            <person name="Spatafora J."/>
            <person name="Crous P."/>
            <person name="Grigoriev I."/>
        </authorList>
    </citation>
    <scope>NUCLEOTIDE SEQUENCE</scope>
    <source>
        <strain evidence="2">CBS 115976</strain>
    </source>
</reference>
<keyword evidence="3" id="KW-1185">Reference proteome</keyword>
<accession>A0A6A6UPM9</accession>
<gene>
    <name evidence="2" type="ORF">BT63DRAFT_138469</name>
</gene>